<gene>
    <name evidence="8" type="ordered locus">MLP_42430</name>
</gene>
<dbReference type="HOGENOM" id="CLU_110186_1_1_11"/>
<keyword evidence="2" id="KW-1003">Cell membrane</keyword>
<dbReference type="EMBL" id="AP012204">
    <property type="protein sequence ID" value="BAK37257.1"/>
    <property type="molecule type" value="Genomic_DNA"/>
</dbReference>
<accession>F5XSJ9</accession>
<dbReference type="PANTHER" id="PTHR36115:SF6">
    <property type="entry name" value="PROLINE-RICH ANTIGEN HOMOLOG"/>
    <property type="match status" value="1"/>
</dbReference>
<dbReference type="PIRSF" id="PIRSF021697">
    <property type="entry name" value="UCP021697"/>
    <property type="match status" value="1"/>
</dbReference>
<protein>
    <recommendedName>
        <fullName evidence="7">RDD domain-containing protein</fullName>
    </recommendedName>
</protein>
<evidence type="ECO:0000256" key="1">
    <source>
        <dbReference type="ARBA" id="ARBA00004651"/>
    </source>
</evidence>
<keyword evidence="4 6" id="KW-1133">Transmembrane helix</keyword>
<dbReference type="InterPro" id="IPR010432">
    <property type="entry name" value="RDD"/>
</dbReference>
<dbReference type="AlphaFoldDB" id="F5XSJ9"/>
<dbReference type="InterPro" id="IPR051791">
    <property type="entry name" value="Pra-immunoreactive"/>
</dbReference>
<organism evidence="8 9">
    <name type="scientific">Microlunatus phosphovorus (strain ATCC 700054 / DSM 10555 / JCM 9379 / NBRC 101784 / NCIMB 13414 / VKM Ac-1990 / NM-1)</name>
    <dbReference type="NCBI Taxonomy" id="1032480"/>
    <lineage>
        <taxon>Bacteria</taxon>
        <taxon>Bacillati</taxon>
        <taxon>Actinomycetota</taxon>
        <taxon>Actinomycetes</taxon>
        <taxon>Propionibacteriales</taxon>
        <taxon>Propionibacteriaceae</taxon>
        <taxon>Microlunatus</taxon>
    </lineage>
</organism>
<dbReference type="GO" id="GO:0005886">
    <property type="term" value="C:plasma membrane"/>
    <property type="evidence" value="ECO:0007669"/>
    <property type="project" value="UniProtKB-SubCell"/>
</dbReference>
<evidence type="ECO:0000313" key="9">
    <source>
        <dbReference type="Proteomes" id="UP000007947"/>
    </source>
</evidence>
<dbReference type="InterPro" id="IPR016795">
    <property type="entry name" value="UCP021697"/>
</dbReference>
<evidence type="ECO:0000256" key="4">
    <source>
        <dbReference type="ARBA" id="ARBA00022989"/>
    </source>
</evidence>
<dbReference type="Pfam" id="PF06271">
    <property type="entry name" value="RDD"/>
    <property type="match status" value="1"/>
</dbReference>
<dbReference type="OrthoDB" id="5187110at2"/>
<sequence>MPDQPPAYAGSRLGLPEAGRGSLASWRARVAALILDWAASMAIAVGLFGPGAVTGSGWQAWMTLAVFWVESTLLVTVASGSFGQLICRIAVVRLDTKPVGFPRAVLRQALICLALPPLVIGPDRRGLQDLAAGTVVVNRR</sequence>
<dbReference type="eggNOG" id="COG1714">
    <property type="taxonomic scope" value="Bacteria"/>
</dbReference>
<evidence type="ECO:0000256" key="5">
    <source>
        <dbReference type="ARBA" id="ARBA00023136"/>
    </source>
</evidence>
<evidence type="ECO:0000259" key="7">
    <source>
        <dbReference type="Pfam" id="PF06271"/>
    </source>
</evidence>
<keyword evidence="3 6" id="KW-0812">Transmembrane</keyword>
<feature type="transmembrane region" description="Helical" evidence="6">
    <location>
        <begin position="30"/>
        <end position="53"/>
    </location>
</feature>
<dbReference type="PANTHER" id="PTHR36115">
    <property type="entry name" value="PROLINE-RICH ANTIGEN HOMOLOG-RELATED"/>
    <property type="match status" value="1"/>
</dbReference>
<feature type="transmembrane region" description="Helical" evidence="6">
    <location>
        <begin position="65"/>
        <end position="87"/>
    </location>
</feature>
<evidence type="ECO:0000256" key="2">
    <source>
        <dbReference type="ARBA" id="ARBA00022475"/>
    </source>
</evidence>
<feature type="domain" description="RDD" evidence="7">
    <location>
        <begin position="24"/>
        <end position="120"/>
    </location>
</feature>
<proteinExistence type="predicted"/>
<keyword evidence="5 6" id="KW-0472">Membrane</keyword>
<dbReference type="RefSeq" id="WP_013865093.1">
    <property type="nucleotide sequence ID" value="NC_015635.1"/>
</dbReference>
<keyword evidence="9" id="KW-1185">Reference proteome</keyword>
<dbReference type="STRING" id="1032480.MLP_42430"/>
<dbReference type="KEGG" id="mph:MLP_42430"/>
<evidence type="ECO:0000256" key="6">
    <source>
        <dbReference type="SAM" id="Phobius"/>
    </source>
</evidence>
<comment type="subcellular location">
    <subcellularLocation>
        <location evidence="1">Cell membrane</location>
        <topology evidence="1">Multi-pass membrane protein</topology>
    </subcellularLocation>
</comment>
<dbReference type="Proteomes" id="UP000007947">
    <property type="component" value="Chromosome"/>
</dbReference>
<evidence type="ECO:0000256" key="3">
    <source>
        <dbReference type="ARBA" id="ARBA00022692"/>
    </source>
</evidence>
<evidence type="ECO:0000313" key="8">
    <source>
        <dbReference type="EMBL" id="BAK37257.1"/>
    </source>
</evidence>
<reference evidence="8 9" key="1">
    <citation type="submission" date="2011-05" db="EMBL/GenBank/DDBJ databases">
        <title>Whole genome sequence of Microlunatus phosphovorus NM-1.</title>
        <authorList>
            <person name="Hosoyama A."/>
            <person name="Sasaki K."/>
            <person name="Harada T."/>
            <person name="Igarashi R."/>
            <person name="Kawakoshi A."/>
            <person name="Sasagawa M."/>
            <person name="Fukada J."/>
            <person name="Nakamura S."/>
            <person name="Katano Y."/>
            <person name="Hanada S."/>
            <person name="Kamagata Y."/>
            <person name="Nakamura N."/>
            <person name="Yamazaki S."/>
            <person name="Fujita N."/>
        </authorList>
    </citation>
    <scope>NUCLEOTIDE SEQUENCE [LARGE SCALE GENOMIC DNA]</scope>
    <source>
        <strain evidence="9">ATCC 700054 / DSM 10555 / JCM 9379 / NBRC 101784 / NCIMB 13414 / VKM Ac-1990 / NM-1</strain>
    </source>
</reference>
<name>F5XSJ9_MICPN</name>